<dbReference type="RefSeq" id="WP_099134829.1">
    <property type="nucleotide sequence ID" value="NZ_CAWNNJ010000086.1"/>
</dbReference>
<evidence type="ECO:0000256" key="2">
    <source>
        <dbReference type="ARBA" id="ARBA00022801"/>
    </source>
</evidence>
<dbReference type="InterPro" id="IPR020802">
    <property type="entry name" value="TesA-like"/>
</dbReference>
<comment type="caution">
    <text evidence="4">The sequence shown here is derived from an EMBL/GenBank/DDBJ whole genome shotgun (WGS) entry which is preliminary data.</text>
</comment>
<dbReference type="Proteomes" id="UP000225833">
    <property type="component" value="Unassembled WGS sequence"/>
</dbReference>
<dbReference type="InterPro" id="IPR029058">
    <property type="entry name" value="AB_hydrolase_fold"/>
</dbReference>
<dbReference type="Pfam" id="PF00975">
    <property type="entry name" value="Thioesterase"/>
    <property type="match status" value="1"/>
</dbReference>
<dbReference type="SMART" id="SM00824">
    <property type="entry name" value="PKS_TE"/>
    <property type="match status" value="1"/>
</dbReference>
<dbReference type="GO" id="GO:0016787">
    <property type="term" value="F:hydrolase activity"/>
    <property type="evidence" value="ECO:0007669"/>
    <property type="project" value="UniProtKB-KW"/>
</dbReference>
<dbReference type="GO" id="GO:0008610">
    <property type="term" value="P:lipid biosynthetic process"/>
    <property type="evidence" value="ECO:0007669"/>
    <property type="project" value="TreeGrafter"/>
</dbReference>
<dbReference type="OrthoDB" id="9757559at2"/>
<proteinExistence type="inferred from homology"/>
<dbReference type="AlphaFoldDB" id="A0A2D0J4B9"/>
<accession>A0A2D0J4B9</accession>
<evidence type="ECO:0000313" key="5">
    <source>
        <dbReference type="Proteomes" id="UP000225833"/>
    </source>
</evidence>
<dbReference type="InterPro" id="IPR012223">
    <property type="entry name" value="TEII"/>
</dbReference>
<reference evidence="4 5" key="1">
    <citation type="journal article" date="2017" name="Nat. Microbiol.">
        <title>Natural product diversity associated with the nematode symbionts Photorhabdus and Xenorhabdus.</title>
        <authorList>
            <person name="Tobias N.J."/>
            <person name="Wolff H."/>
            <person name="Djahanschiri B."/>
            <person name="Grundmann F."/>
            <person name="Kronenwerth M."/>
            <person name="Shi Y.M."/>
            <person name="Simonyi S."/>
            <person name="Grun P."/>
            <person name="Shapiro-Ilan D."/>
            <person name="Pidot S.J."/>
            <person name="Stinear T.P."/>
            <person name="Ebersberger I."/>
            <person name="Bode H.B."/>
        </authorList>
    </citation>
    <scope>NUCLEOTIDE SEQUENCE [LARGE SCALE GENOMIC DNA]</scope>
    <source>
        <strain evidence="4 5">DSM 16342</strain>
    </source>
</reference>
<dbReference type="EMBL" id="NIBS01000002">
    <property type="protein sequence ID" value="PHM29335.1"/>
    <property type="molecule type" value="Genomic_DNA"/>
</dbReference>
<dbReference type="SUPFAM" id="SSF53474">
    <property type="entry name" value="alpha/beta-Hydrolases"/>
    <property type="match status" value="1"/>
</dbReference>
<evidence type="ECO:0000259" key="3">
    <source>
        <dbReference type="SMART" id="SM00824"/>
    </source>
</evidence>
<sequence length="276" mass="30917">MTKLYDYNPLVTIKSGSRTGSPFFCIPGAGASAFSLLELALSFPPSLPVYALQSRGLADPKLPPHSSVNVMARDYIQAIRQIQPTGPYHLLGHSFGGWVAFEIALQLLEQGEQITDLILIDTEAPDPQGCKSKSFGRIETLMELIKIYNMILNQPLPLTRKDFEEQSESEQLQYLYQELIRSGLFTTHSSISLLQGIVQVMQANLNTCYTPHTHYNGLVHLINAKEEDMQETQGHITRWKTHVTQLNTMLAPGNHMTMLSMPNVKTFIDALWSKQG</sequence>
<evidence type="ECO:0000313" key="4">
    <source>
        <dbReference type="EMBL" id="PHM29335.1"/>
    </source>
</evidence>
<gene>
    <name evidence="4" type="ORF">Xbud_00789</name>
</gene>
<evidence type="ECO:0000256" key="1">
    <source>
        <dbReference type="ARBA" id="ARBA00007169"/>
    </source>
</evidence>
<dbReference type="PANTHER" id="PTHR11487">
    <property type="entry name" value="THIOESTERASE"/>
    <property type="match status" value="1"/>
</dbReference>
<organism evidence="4 5">
    <name type="scientific">Xenorhabdus budapestensis</name>
    <dbReference type="NCBI Taxonomy" id="290110"/>
    <lineage>
        <taxon>Bacteria</taxon>
        <taxon>Pseudomonadati</taxon>
        <taxon>Pseudomonadota</taxon>
        <taxon>Gammaproteobacteria</taxon>
        <taxon>Enterobacterales</taxon>
        <taxon>Morganellaceae</taxon>
        <taxon>Xenorhabdus</taxon>
    </lineage>
</organism>
<dbReference type="InterPro" id="IPR001031">
    <property type="entry name" value="Thioesterase"/>
</dbReference>
<dbReference type="PANTHER" id="PTHR11487:SF0">
    <property type="entry name" value="S-ACYL FATTY ACID SYNTHASE THIOESTERASE, MEDIUM CHAIN"/>
    <property type="match status" value="1"/>
</dbReference>
<dbReference type="Gene3D" id="3.40.50.1820">
    <property type="entry name" value="alpha/beta hydrolase"/>
    <property type="match status" value="1"/>
</dbReference>
<keyword evidence="2" id="KW-0378">Hydrolase</keyword>
<name>A0A2D0J4B9_XENBU</name>
<comment type="similarity">
    <text evidence="1">Belongs to the thioesterase family.</text>
</comment>
<feature type="domain" description="Thioesterase TesA-like" evidence="3">
    <location>
        <begin position="24"/>
        <end position="268"/>
    </location>
</feature>
<protein>
    <submittedName>
        <fullName evidence="4">Amino acid adenylation</fullName>
    </submittedName>
</protein>